<evidence type="ECO:0000313" key="1">
    <source>
        <dbReference type="EMBL" id="ACL26143.1"/>
    </source>
</evidence>
<organism evidence="1 2">
    <name type="scientific">Chloroflexus aggregans (strain MD-66 / DSM 9485)</name>
    <dbReference type="NCBI Taxonomy" id="326427"/>
    <lineage>
        <taxon>Bacteria</taxon>
        <taxon>Bacillati</taxon>
        <taxon>Chloroflexota</taxon>
        <taxon>Chloroflexia</taxon>
        <taxon>Chloroflexales</taxon>
        <taxon>Chloroflexineae</taxon>
        <taxon>Chloroflexaceae</taxon>
        <taxon>Chloroflexus</taxon>
    </lineage>
</organism>
<sequence length="85" mass="9394">MRRAVNIIVILSGSFALVALLVLTVRAQSPTLPSPQILMGKNVPCLFQAKQKRNGPFLRALVTRCITRLDGRCVYTRHKAVFGMA</sequence>
<dbReference type="Proteomes" id="UP000002508">
    <property type="component" value="Chromosome"/>
</dbReference>
<dbReference type="STRING" id="326427.Cagg_3291"/>
<proteinExistence type="predicted"/>
<accession>B8G889</accession>
<dbReference type="EMBL" id="CP001337">
    <property type="protein sequence ID" value="ACL26143.1"/>
    <property type="molecule type" value="Genomic_DNA"/>
</dbReference>
<protein>
    <submittedName>
        <fullName evidence="1">Uncharacterized protein</fullName>
    </submittedName>
</protein>
<name>B8G889_CHLAD</name>
<keyword evidence="2" id="KW-1185">Reference proteome</keyword>
<reference evidence="1" key="1">
    <citation type="submission" date="2008-12" db="EMBL/GenBank/DDBJ databases">
        <title>Complete sequence of Chloroflexus aggregans DSM 9485.</title>
        <authorList>
            <consortium name="US DOE Joint Genome Institute"/>
            <person name="Lucas S."/>
            <person name="Copeland A."/>
            <person name="Lapidus A."/>
            <person name="Glavina del Rio T."/>
            <person name="Dalin E."/>
            <person name="Tice H."/>
            <person name="Pitluck S."/>
            <person name="Foster B."/>
            <person name="Larimer F."/>
            <person name="Land M."/>
            <person name="Hauser L."/>
            <person name="Kyrpides N."/>
            <person name="Mikhailova N."/>
            <person name="Bryant D."/>
            <person name="Richardson P."/>
        </authorList>
    </citation>
    <scope>NUCLEOTIDE SEQUENCE</scope>
    <source>
        <strain evidence="1">DSM 9485</strain>
    </source>
</reference>
<evidence type="ECO:0000313" key="2">
    <source>
        <dbReference type="Proteomes" id="UP000002508"/>
    </source>
</evidence>
<dbReference type="KEGG" id="cag:Cagg_3291"/>
<dbReference type="AlphaFoldDB" id="B8G889"/>
<dbReference type="HOGENOM" id="CLU_2506704_0_0_0"/>
<gene>
    <name evidence="1" type="ordered locus">Cagg_3291</name>
</gene>